<keyword evidence="2" id="KW-1185">Reference proteome</keyword>
<reference evidence="1" key="1">
    <citation type="submission" date="2023-04" db="EMBL/GenBank/DDBJ databases">
        <authorList>
            <person name="Vijverberg K."/>
            <person name="Xiong W."/>
            <person name="Schranz E."/>
        </authorList>
    </citation>
    <scope>NUCLEOTIDE SEQUENCE</scope>
</reference>
<organism evidence="1 2">
    <name type="scientific">Lactuca saligna</name>
    <name type="common">Willowleaf lettuce</name>
    <dbReference type="NCBI Taxonomy" id="75948"/>
    <lineage>
        <taxon>Eukaryota</taxon>
        <taxon>Viridiplantae</taxon>
        <taxon>Streptophyta</taxon>
        <taxon>Embryophyta</taxon>
        <taxon>Tracheophyta</taxon>
        <taxon>Spermatophyta</taxon>
        <taxon>Magnoliopsida</taxon>
        <taxon>eudicotyledons</taxon>
        <taxon>Gunneridae</taxon>
        <taxon>Pentapetalae</taxon>
        <taxon>asterids</taxon>
        <taxon>campanulids</taxon>
        <taxon>Asterales</taxon>
        <taxon>Asteraceae</taxon>
        <taxon>Cichorioideae</taxon>
        <taxon>Cichorieae</taxon>
        <taxon>Lactucinae</taxon>
        <taxon>Lactuca</taxon>
    </lineage>
</organism>
<dbReference type="EMBL" id="OX465081">
    <property type="protein sequence ID" value="CAI9288600.1"/>
    <property type="molecule type" value="Genomic_DNA"/>
</dbReference>
<evidence type="ECO:0000313" key="1">
    <source>
        <dbReference type="EMBL" id="CAI9288600.1"/>
    </source>
</evidence>
<name>A0AA35Z9X7_LACSI</name>
<dbReference type="AlphaFoldDB" id="A0AA35Z9X7"/>
<protein>
    <submittedName>
        <fullName evidence="1">Uncharacterized protein</fullName>
    </submittedName>
</protein>
<proteinExistence type="predicted"/>
<accession>A0AA35Z9X7</accession>
<sequence length="184" mass="21400">MRPQYETWNASKITTVKVTEPIETDSFPNAKFKVVRGSANQVHEFTLADLPCLNLYDWIMLYNLLLRDEQKYKSVIAHLKLMIVSYIQEVGNMDVEIVVVLQRKPFVVPKEAPKGFEKLKLGKIYKEGWHVVFQAREQNDVDLHKACFFLPDKHLYTTSCLEFAAVYKHLYTTSCQQIQGKQRG</sequence>
<evidence type="ECO:0000313" key="2">
    <source>
        <dbReference type="Proteomes" id="UP001177003"/>
    </source>
</evidence>
<dbReference type="Proteomes" id="UP001177003">
    <property type="component" value="Chromosome 5"/>
</dbReference>
<gene>
    <name evidence="1" type="ORF">LSALG_LOCUS27883</name>
</gene>